<feature type="compositionally biased region" description="Polar residues" evidence="5">
    <location>
        <begin position="380"/>
        <end position="390"/>
    </location>
</feature>
<dbReference type="PANTHER" id="PTHR14398">
    <property type="entry name" value="RNA RECOGNITION RRM/RNP DOMAIN"/>
    <property type="match status" value="1"/>
</dbReference>
<dbReference type="EMBL" id="JADGJH010000036">
    <property type="protein sequence ID" value="KAJ3141375.1"/>
    <property type="molecule type" value="Genomic_DNA"/>
</dbReference>
<protein>
    <recommendedName>
        <fullName evidence="10">C3H1-type domain-containing protein</fullName>
    </recommendedName>
</protein>
<evidence type="ECO:0000313" key="8">
    <source>
        <dbReference type="EMBL" id="KAJ3141375.1"/>
    </source>
</evidence>
<name>A0AAD5TA56_9FUNG</name>
<comment type="function">
    <text evidence="2">May be involved in the turnover of nuclear polyadenylated (pA+) RNA.</text>
</comment>
<dbReference type="InterPro" id="IPR000504">
    <property type="entry name" value="RRM_dom"/>
</dbReference>
<keyword evidence="4" id="KW-0479">Metal-binding</keyword>
<evidence type="ECO:0000256" key="1">
    <source>
        <dbReference type="ARBA" id="ARBA00022884"/>
    </source>
</evidence>
<dbReference type="PROSITE" id="PS50103">
    <property type="entry name" value="ZF_C3H1"/>
    <property type="match status" value="1"/>
</dbReference>
<dbReference type="GO" id="GO:0008270">
    <property type="term" value="F:zinc ion binding"/>
    <property type="evidence" value="ECO:0007669"/>
    <property type="project" value="UniProtKB-KW"/>
</dbReference>
<dbReference type="InterPro" id="IPR045137">
    <property type="entry name" value="RBM26/27"/>
</dbReference>
<gene>
    <name evidence="8" type="ORF">HK100_007614</name>
</gene>
<evidence type="ECO:0000259" key="6">
    <source>
        <dbReference type="PROSITE" id="PS50102"/>
    </source>
</evidence>
<evidence type="ECO:0000256" key="2">
    <source>
        <dbReference type="ARBA" id="ARBA00043866"/>
    </source>
</evidence>
<dbReference type="InterPro" id="IPR002483">
    <property type="entry name" value="PWI_dom"/>
</dbReference>
<feature type="zinc finger region" description="C3H1-type" evidence="4">
    <location>
        <begin position="276"/>
        <end position="304"/>
    </location>
</feature>
<keyword evidence="4" id="KW-0862">Zinc</keyword>
<dbReference type="SMART" id="SM00360">
    <property type="entry name" value="RRM"/>
    <property type="match status" value="1"/>
</dbReference>
<evidence type="ECO:0000256" key="3">
    <source>
        <dbReference type="PROSITE-ProRule" id="PRU00176"/>
    </source>
</evidence>
<dbReference type="Pfam" id="PF00642">
    <property type="entry name" value="zf-CCCH"/>
    <property type="match status" value="1"/>
</dbReference>
<dbReference type="Pfam" id="PF01480">
    <property type="entry name" value="PWI"/>
    <property type="match status" value="1"/>
</dbReference>
<feature type="domain" description="RRM" evidence="6">
    <location>
        <begin position="398"/>
        <end position="470"/>
    </location>
</feature>
<organism evidence="8 9">
    <name type="scientific">Physocladia obscura</name>
    <dbReference type="NCBI Taxonomy" id="109957"/>
    <lineage>
        <taxon>Eukaryota</taxon>
        <taxon>Fungi</taxon>
        <taxon>Fungi incertae sedis</taxon>
        <taxon>Chytridiomycota</taxon>
        <taxon>Chytridiomycota incertae sedis</taxon>
        <taxon>Chytridiomycetes</taxon>
        <taxon>Chytridiales</taxon>
        <taxon>Chytriomycetaceae</taxon>
        <taxon>Physocladia</taxon>
    </lineage>
</organism>
<keyword evidence="9" id="KW-1185">Reference proteome</keyword>
<dbReference type="PROSITE" id="PS50102">
    <property type="entry name" value="RRM"/>
    <property type="match status" value="1"/>
</dbReference>
<dbReference type="Gene3D" id="3.30.70.330">
    <property type="match status" value="1"/>
</dbReference>
<evidence type="ECO:0000256" key="5">
    <source>
        <dbReference type="SAM" id="MobiDB-lite"/>
    </source>
</evidence>
<feature type="compositionally biased region" description="Acidic residues" evidence="5">
    <location>
        <begin position="133"/>
        <end position="152"/>
    </location>
</feature>
<dbReference type="GO" id="GO:0003723">
    <property type="term" value="F:RNA binding"/>
    <property type="evidence" value="ECO:0007669"/>
    <property type="project" value="UniProtKB-UniRule"/>
</dbReference>
<dbReference type="Proteomes" id="UP001211907">
    <property type="component" value="Unassembled WGS sequence"/>
</dbReference>
<accession>A0AAD5TA56</accession>
<dbReference type="InterPro" id="IPR035979">
    <property type="entry name" value="RBD_domain_sf"/>
</dbReference>
<evidence type="ECO:0008006" key="10">
    <source>
        <dbReference type="Google" id="ProtNLM"/>
    </source>
</evidence>
<keyword evidence="4" id="KW-0863">Zinc-finger</keyword>
<feature type="domain" description="C3H1-type" evidence="7">
    <location>
        <begin position="276"/>
        <end position="304"/>
    </location>
</feature>
<keyword evidence="1 3" id="KW-0694">RNA-binding</keyword>
<dbReference type="InterPro" id="IPR012677">
    <property type="entry name" value="Nucleotide-bd_a/b_plait_sf"/>
</dbReference>
<sequence>MSVNRCDADPSVLAEYVIALLKHDKTDADLRTLCREQLEEFLKHETESFVSNLFVAVQNHEYLPKSVQRKQQPSTTATTTITTISAATTAVKKAAITAATQQPQSKQPPRQLASASASKESPAKRRRRSLDTAADDAVDFDNKDDEEEDDEHDGQQLRRKRRFGDGNILSADPQNYNTAAPRDNGGYYNSGYGEPWVFETDNRNGDFNRHGRGGGGSGGFRSVPYGATGFAPQNNWAGHANNMAGPVGVVGRGVMVEMGFAQNGSGAYGGSRGEGIRSRGRCYEFDAQGSCSRGETCHFDHVPKIVPIIGGPPQYNNFINGVPRHMISQNSYDNIVLNPNDLNNQPCVIDFSQQQQRHQHQQYSFRGRGAPRGSFRGRPTPQTTVGAGSTYHRNSANATLMIDNIPRENCTLDAVLGYFKKFGTITDVTVEPEFSRARVRFEDVSSARNAHASPEVIFGNRFVKVYFYSEPAQAVGGSNVAVAATAAAGSAVSGNSFMSQNVVSGGEIDEENPTAATTTAAAVPYVHPAVAAAAEKRKQFEALKKQKEHFVATQLETQKMLMAKLESKTLTSKQKTDLFASLKIVSDLVRNTLDEIKASTAAAAIADISVSGNTSSVAASSAGVAPAASVGGEGDDVKNDEAAMLESLKAEAAAIGVDTAAVIRNSSGPILRGPRSTRGGGGNSYTPRSFNLDNRTKKILVKGVQESQKVLLMQQLKDFGMVTDLKFNDAVDSLIVTFSGRHEAEKAIEFGLKGENAESLKISWYEDTAPTVAPAATPTTADTVSAGFAAVADKA</sequence>
<dbReference type="CDD" id="cd12257">
    <property type="entry name" value="RRM1_RBM26_like"/>
    <property type="match status" value="1"/>
</dbReference>
<dbReference type="InterPro" id="IPR000571">
    <property type="entry name" value="Znf_CCCH"/>
</dbReference>
<proteinExistence type="predicted"/>
<evidence type="ECO:0000256" key="4">
    <source>
        <dbReference type="PROSITE-ProRule" id="PRU00723"/>
    </source>
</evidence>
<feature type="region of interest" description="Disordered" evidence="5">
    <location>
        <begin position="365"/>
        <end position="390"/>
    </location>
</feature>
<feature type="region of interest" description="Disordered" evidence="5">
    <location>
        <begin position="98"/>
        <end position="184"/>
    </location>
</feature>
<dbReference type="GO" id="GO:0005634">
    <property type="term" value="C:nucleus"/>
    <property type="evidence" value="ECO:0007669"/>
    <property type="project" value="TreeGrafter"/>
</dbReference>
<dbReference type="SUPFAM" id="SSF54928">
    <property type="entry name" value="RNA-binding domain, RBD"/>
    <property type="match status" value="1"/>
</dbReference>
<comment type="caution">
    <text evidence="8">The sequence shown here is derived from an EMBL/GenBank/DDBJ whole genome shotgun (WGS) entry which is preliminary data.</text>
</comment>
<evidence type="ECO:0000259" key="7">
    <source>
        <dbReference type="PROSITE" id="PS50103"/>
    </source>
</evidence>
<dbReference type="PANTHER" id="PTHR14398:SF0">
    <property type="entry name" value="ZINC FINGER PROTEIN SWM"/>
    <property type="match status" value="1"/>
</dbReference>
<evidence type="ECO:0000313" key="9">
    <source>
        <dbReference type="Proteomes" id="UP001211907"/>
    </source>
</evidence>
<reference evidence="8" key="1">
    <citation type="submission" date="2020-05" db="EMBL/GenBank/DDBJ databases">
        <title>Phylogenomic resolution of chytrid fungi.</title>
        <authorList>
            <person name="Stajich J.E."/>
            <person name="Amses K."/>
            <person name="Simmons R."/>
            <person name="Seto K."/>
            <person name="Myers J."/>
            <person name="Bonds A."/>
            <person name="Quandt C.A."/>
            <person name="Barry K."/>
            <person name="Liu P."/>
            <person name="Grigoriev I."/>
            <person name="Longcore J.E."/>
            <person name="James T.Y."/>
        </authorList>
    </citation>
    <scope>NUCLEOTIDE SEQUENCE</scope>
    <source>
        <strain evidence="8">JEL0513</strain>
    </source>
</reference>
<feature type="region of interest" description="Disordered" evidence="5">
    <location>
        <begin position="668"/>
        <end position="688"/>
    </location>
</feature>
<dbReference type="AlphaFoldDB" id="A0AAD5TA56"/>